<dbReference type="Gene3D" id="2.60.120.10">
    <property type="entry name" value="Jelly Rolls"/>
    <property type="match status" value="1"/>
</dbReference>
<dbReference type="InterPro" id="IPR050397">
    <property type="entry name" value="Env_Response_Regulators"/>
</dbReference>
<proteinExistence type="predicted"/>
<dbReference type="CDD" id="cd00038">
    <property type="entry name" value="CAP_ED"/>
    <property type="match status" value="1"/>
</dbReference>
<dbReference type="InterPro" id="IPR014710">
    <property type="entry name" value="RmlC-like_jellyroll"/>
</dbReference>
<protein>
    <recommendedName>
        <fullName evidence="1">Cyclic nucleotide-binding domain-containing protein</fullName>
    </recommendedName>
</protein>
<dbReference type="PANTHER" id="PTHR24567">
    <property type="entry name" value="CRP FAMILY TRANSCRIPTIONAL REGULATORY PROTEIN"/>
    <property type="match status" value="1"/>
</dbReference>
<dbReference type="PROSITE" id="PS00889">
    <property type="entry name" value="CNMP_BINDING_2"/>
    <property type="match status" value="1"/>
</dbReference>
<dbReference type="InterPro" id="IPR000595">
    <property type="entry name" value="cNMP-bd_dom"/>
</dbReference>
<name>A0ABN6MN03_9BACT</name>
<dbReference type="RefSeq" id="WP_248360056.1">
    <property type="nucleotide sequence ID" value="NZ_AP025591.1"/>
</dbReference>
<reference evidence="3" key="1">
    <citation type="journal article" date="2022" name="Int. J. Syst. Evol. Microbiol.">
        <title>Anaeromyxobacter oryzae sp. nov., Anaeromyxobacter diazotrophicus sp. nov. and Anaeromyxobacter paludicola sp. nov., isolated from paddy soils.</title>
        <authorList>
            <person name="Itoh H."/>
            <person name="Xu Z."/>
            <person name="Mise K."/>
            <person name="Masuda Y."/>
            <person name="Ushijima N."/>
            <person name="Hayakawa C."/>
            <person name="Shiratori Y."/>
            <person name="Senoo K."/>
        </authorList>
    </citation>
    <scope>NUCLEOTIDE SEQUENCE [LARGE SCALE GENOMIC DNA]</scope>
    <source>
        <strain evidence="3">Red232</strain>
    </source>
</reference>
<dbReference type="InterPro" id="IPR018490">
    <property type="entry name" value="cNMP-bd_dom_sf"/>
</dbReference>
<dbReference type="Pfam" id="PF00027">
    <property type="entry name" value="cNMP_binding"/>
    <property type="match status" value="1"/>
</dbReference>
<feature type="domain" description="Cyclic nucleotide-binding" evidence="1">
    <location>
        <begin position="14"/>
        <end position="115"/>
    </location>
</feature>
<evidence type="ECO:0000259" key="1">
    <source>
        <dbReference type="PROSITE" id="PS50042"/>
    </source>
</evidence>
<sequence length="165" mass="18354">MDDRRIELLQCTPIFGAIQARALEVLLGGTVNVEVPAGAHFFHEGEAANAMFVLESGRVAVVKRWEGVDHHLRDLNAGDCFGEMALIDMSPRSASVIALEDCSAIRLTNADLFRVYQADLEQFALIQMNIARELSRRLRIANERLFVVDLEPRSRGEPEAGFTNT</sequence>
<dbReference type="Proteomes" id="UP001162891">
    <property type="component" value="Chromosome"/>
</dbReference>
<dbReference type="SUPFAM" id="SSF51206">
    <property type="entry name" value="cAMP-binding domain-like"/>
    <property type="match status" value="1"/>
</dbReference>
<dbReference type="EMBL" id="AP025591">
    <property type="protein sequence ID" value="BDG02417.1"/>
    <property type="molecule type" value="Genomic_DNA"/>
</dbReference>
<dbReference type="SMART" id="SM00100">
    <property type="entry name" value="cNMP"/>
    <property type="match status" value="1"/>
</dbReference>
<keyword evidence="3" id="KW-1185">Reference proteome</keyword>
<dbReference type="PANTHER" id="PTHR24567:SF74">
    <property type="entry name" value="HTH-TYPE TRANSCRIPTIONAL REGULATOR ARCR"/>
    <property type="match status" value="1"/>
</dbReference>
<dbReference type="InterPro" id="IPR018488">
    <property type="entry name" value="cNMP-bd_CS"/>
</dbReference>
<dbReference type="PRINTS" id="PR00103">
    <property type="entry name" value="CAMPKINASE"/>
</dbReference>
<gene>
    <name evidence="2" type="ORF">AMOR_14130</name>
</gene>
<dbReference type="PROSITE" id="PS50042">
    <property type="entry name" value="CNMP_BINDING_3"/>
    <property type="match status" value="1"/>
</dbReference>
<evidence type="ECO:0000313" key="3">
    <source>
        <dbReference type="Proteomes" id="UP001162891"/>
    </source>
</evidence>
<evidence type="ECO:0000313" key="2">
    <source>
        <dbReference type="EMBL" id="BDG02417.1"/>
    </source>
</evidence>
<organism evidence="2 3">
    <name type="scientific">Anaeromyxobacter oryzae</name>
    <dbReference type="NCBI Taxonomy" id="2918170"/>
    <lineage>
        <taxon>Bacteria</taxon>
        <taxon>Pseudomonadati</taxon>
        <taxon>Myxococcota</taxon>
        <taxon>Myxococcia</taxon>
        <taxon>Myxococcales</taxon>
        <taxon>Cystobacterineae</taxon>
        <taxon>Anaeromyxobacteraceae</taxon>
        <taxon>Anaeromyxobacter</taxon>
    </lineage>
</organism>
<accession>A0ABN6MN03</accession>